<dbReference type="Proteomes" id="UP000284706">
    <property type="component" value="Unassembled WGS sequence"/>
</dbReference>
<name>A0A409YTD1_9AGAR</name>
<keyword evidence="5" id="KW-1185">Reference proteome</keyword>
<proteinExistence type="predicted"/>
<protein>
    <recommendedName>
        <fullName evidence="3">CCHC-type domain-containing protein</fullName>
    </recommendedName>
</protein>
<evidence type="ECO:0000313" key="5">
    <source>
        <dbReference type="Proteomes" id="UP000284706"/>
    </source>
</evidence>
<dbReference type="InParanoid" id="A0A409YTD1"/>
<dbReference type="PROSITE" id="PS50158">
    <property type="entry name" value="ZF_CCHC"/>
    <property type="match status" value="1"/>
</dbReference>
<comment type="caution">
    <text evidence="4">The sequence shown here is derived from an EMBL/GenBank/DDBJ whole genome shotgun (WGS) entry which is preliminary data.</text>
</comment>
<dbReference type="STRING" id="231916.A0A409YTD1"/>
<keyword evidence="1" id="KW-0862">Zinc</keyword>
<dbReference type="OrthoDB" id="3066634at2759"/>
<dbReference type="PANTHER" id="PTHR47481:SF36">
    <property type="entry name" value="CCHC-TYPE DOMAIN-CONTAINING PROTEIN"/>
    <property type="match status" value="1"/>
</dbReference>
<dbReference type="GO" id="GO:0003676">
    <property type="term" value="F:nucleic acid binding"/>
    <property type="evidence" value="ECO:0007669"/>
    <property type="project" value="InterPro"/>
</dbReference>
<evidence type="ECO:0000256" key="2">
    <source>
        <dbReference type="SAM" id="MobiDB-lite"/>
    </source>
</evidence>
<keyword evidence="1" id="KW-0863">Zinc-finger</keyword>
<evidence type="ECO:0000256" key="1">
    <source>
        <dbReference type="PROSITE-ProRule" id="PRU00047"/>
    </source>
</evidence>
<organism evidence="4 5">
    <name type="scientific">Gymnopilus dilepis</name>
    <dbReference type="NCBI Taxonomy" id="231916"/>
    <lineage>
        <taxon>Eukaryota</taxon>
        <taxon>Fungi</taxon>
        <taxon>Dikarya</taxon>
        <taxon>Basidiomycota</taxon>
        <taxon>Agaricomycotina</taxon>
        <taxon>Agaricomycetes</taxon>
        <taxon>Agaricomycetidae</taxon>
        <taxon>Agaricales</taxon>
        <taxon>Agaricineae</taxon>
        <taxon>Hymenogastraceae</taxon>
        <taxon>Gymnopilus</taxon>
    </lineage>
</organism>
<feature type="compositionally biased region" description="Low complexity" evidence="2">
    <location>
        <begin position="261"/>
        <end position="274"/>
    </location>
</feature>
<dbReference type="Pfam" id="PF14223">
    <property type="entry name" value="Retrotran_gag_2"/>
    <property type="match status" value="1"/>
</dbReference>
<gene>
    <name evidence="4" type="ORF">CVT26_005138</name>
</gene>
<accession>A0A409YTD1</accession>
<evidence type="ECO:0000313" key="4">
    <source>
        <dbReference type="EMBL" id="PPR06285.1"/>
    </source>
</evidence>
<keyword evidence="1" id="KW-0479">Metal-binding</keyword>
<dbReference type="AlphaFoldDB" id="A0A409YTD1"/>
<dbReference type="GO" id="GO:0008270">
    <property type="term" value="F:zinc ion binding"/>
    <property type="evidence" value="ECO:0007669"/>
    <property type="project" value="UniProtKB-KW"/>
</dbReference>
<dbReference type="PANTHER" id="PTHR47481">
    <property type="match status" value="1"/>
</dbReference>
<sequence>MSTIPTAVASVITSIPKLDDSNWFAWAKKMKMAFLAAGLDGISSGSPPTDPALKARWDNLDRQMLAYVYLAISDEFQYLVEDHSLASSAWTDLKDHFEKSTFSAWMKARKELYEVEHDTSRPLAHYLHSVSVAKQKLEALGCTIGDTEIKDVLLMRLDSSFDPVRLTILFQKDEPTLADVKKILTSSSGADVIVKTEDVLVVGERSCSNKARLTDEKGFKWCDTDRDGVCHRCGRSGHIAARCMYNMPQYIKDYIMSNRAPSPSSSSSSSSSTSRGEAAGFTYQLSNNHYPGAHEDTGPLLL</sequence>
<feature type="region of interest" description="Disordered" evidence="2">
    <location>
        <begin position="258"/>
        <end position="277"/>
    </location>
</feature>
<reference evidence="4 5" key="1">
    <citation type="journal article" date="2018" name="Evol. Lett.">
        <title>Horizontal gene cluster transfer increased hallucinogenic mushroom diversity.</title>
        <authorList>
            <person name="Reynolds H.T."/>
            <person name="Vijayakumar V."/>
            <person name="Gluck-Thaler E."/>
            <person name="Korotkin H.B."/>
            <person name="Matheny P.B."/>
            <person name="Slot J.C."/>
        </authorList>
    </citation>
    <scope>NUCLEOTIDE SEQUENCE [LARGE SCALE GENOMIC DNA]</scope>
    <source>
        <strain evidence="4 5">SRW20</strain>
    </source>
</reference>
<dbReference type="InterPro" id="IPR001878">
    <property type="entry name" value="Znf_CCHC"/>
</dbReference>
<dbReference type="EMBL" id="NHYE01000349">
    <property type="protein sequence ID" value="PPR06285.1"/>
    <property type="molecule type" value="Genomic_DNA"/>
</dbReference>
<feature type="domain" description="CCHC-type" evidence="3">
    <location>
        <begin position="230"/>
        <end position="243"/>
    </location>
</feature>
<evidence type="ECO:0000259" key="3">
    <source>
        <dbReference type="PROSITE" id="PS50158"/>
    </source>
</evidence>